<dbReference type="Proteomes" id="UP001152795">
    <property type="component" value="Unassembled WGS sequence"/>
</dbReference>
<evidence type="ECO:0000256" key="5">
    <source>
        <dbReference type="ARBA" id="ARBA00022723"/>
    </source>
</evidence>
<sequence>MFLLDVLAGWPGSVHDSRVLRNSGLYENAANKFPGDSYLLGDGGYPLLRWLITPLKNNGYLTPHEKRFNTALSSLRQIVERAISLLKGRWRKLKYLDHLDLELAVQIIMAACVLHNFCLLHDDFDNYFLPDDEDDNQQDDDDNNNHEINDGAAVQK</sequence>
<keyword evidence="5" id="KW-0479">Metal-binding</keyword>
<name>A0A7D9HDP0_PARCT</name>
<reference evidence="10" key="1">
    <citation type="submission" date="2020-04" db="EMBL/GenBank/DDBJ databases">
        <authorList>
            <person name="Alioto T."/>
            <person name="Alioto T."/>
            <person name="Gomez Garrido J."/>
        </authorList>
    </citation>
    <scope>NUCLEOTIDE SEQUENCE</scope>
    <source>
        <strain evidence="10">A484AB</strain>
    </source>
</reference>
<dbReference type="EMBL" id="CACRXK020000333">
    <property type="protein sequence ID" value="CAB3980885.1"/>
    <property type="molecule type" value="Genomic_DNA"/>
</dbReference>
<evidence type="ECO:0000256" key="6">
    <source>
        <dbReference type="ARBA" id="ARBA00022801"/>
    </source>
</evidence>
<dbReference type="AlphaFoldDB" id="A0A7D9HDP0"/>
<evidence type="ECO:0000256" key="7">
    <source>
        <dbReference type="ARBA" id="ARBA00023242"/>
    </source>
</evidence>
<dbReference type="InterPro" id="IPR027806">
    <property type="entry name" value="HARBI1_dom"/>
</dbReference>
<evidence type="ECO:0000256" key="8">
    <source>
        <dbReference type="SAM" id="MobiDB-lite"/>
    </source>
</evidence>
<feature type="domain" description="DDE Tnp4" evidence="9">
    <location>
        <begin position="3"/>
        <end position="116"/>
    </location>
</feature>
<evidence type="ECO:0000259" key="9">
    <source>
        <dbReference type="Pfam" id="PF13359"/>
    </source>
</evidence>
<organism evidence="10 11">
    <name type="scientific">Paramuricea clavata</name>
    <name type="common">Red gorgonian</name>
    <name type="synonym">Violescent sea-whip</name>
    <dbReference type="NCBI Taxonomy" id="317549"/>
    <lineage>
        <taxon>Eukaryota</taxon>
        <taxon>Metazoa</taxon>
        <taxon>Cnidaria</taxon>
        <taxon>Anthozoa</taxon>
        <taxon>Octocorallia</taxon>
        <taxon>Malacalcyonacea</taxon>
        <taxon>Plexauridae</taxon>
        <taxon>Paramuricea</taxon>
    </lineage>
</organism>
<comment type="cofactor">
    <cofactor evidence="1">
        <name>a divalent metal cation</name>
        <dbReference type="ChEBI" id="CHEBI:60240"/>
    </cofactor>
</comment>
<dbReference type="PANTHER" id="PTHR22930:SF85">
    <property type="entry name" value="GH03217P-RELATED"/>
    <property type="match status" value="1"/>
</dbReference>
<evidence type="ECO:0000256" key="3">
    <source>
        <dbReference type="ARBA" id="ARBA00006958"/>
    </source>
</evidence>
<dbReference type="GO" id="GO:0016787">
    <property type="term" value="F:hydrolase activity"/>
    <property type="evidence" value="ECO:0007669"/>
    <property type="project" value="UniProtKB-KW"/>
</dbReference>
<keyword evidence="4" id="KW-0540">Nuclease</keyword>
<keyword evidence="11" id="KW-1185">Reference proteome</keyword>
<dbReference type="GO" id="GO:0004518">
    <property type="term" value="F:nuclease activity"/>
    <property type="evidence" value="ECO:0007669"/>
    <property type="project" value="UniProtKB-KW"/>
</dbReference>
<dbReference type="GO" id="GO:0005634">
    <property type="term" value="C:nucleus"/>
    <property type="evidence" value="ECO:0007669"/>
    <property type="project" value="UniProtKB-SubCell"/>
</dbReference>
<keyword evidence="7" id="KW-0539">Nucleus</keyword>
<dbReference type="InterPro" id="IPR045249">
    <property type="entry name" value="HARBI1-like"/>
</dbReference>
<proteinExistence type="inferred from homology"/>
<comment type="similarity">
    <text evidence="3">Belongs to the HARBI1 family.</text>
</comment>
<evidence type="ECO:0000313" key="11">
    <source>
        <dbReference type="Proteomes" id="UP001152795"/>
    </source>
</evidence>
<evidence type="ECO:0000313" key="10">
    <source>
        <dbReference type="EMBL" id="CAB3980885.1"/>
    </source>
</evidence>
<keyword evidence="6" id="KW-0378">Hydrolase</keyword>
<dbReference type="OrthoDB" id="5989161at2759"/>
<dbReference type="Pfam" id="PF13359">
    <property type="entry name" value="DDE_Tnp_4"/>
    <property type="match status" value="1"/>
</dbReference>
<gene>
    <name evidence="10" type="ORF">PACLA_8A039998</name>
</gene>
<comment type="caution">
    <text evidence="10">The sequence shown here is derived from an EMBL/GenBank/DDBJ whole genome shotgun (WGS) entry which is preliminary data.</text>
</comment>
<comment type="subcellular location">
    <subcellularLocation>
        <location evidence="2">Nucleus</location>
    </subcellularLocation>
</comment>
<dbReference type="GO" id="GO:0046872">
    <property type="term" value="F:metal ion binding"/>
    <property type="evidence" value="ECO:0007669"/>
    <property type="project" value="UniProtKB-KW"/>
</dbReference>
<accession>A0A7D9HDP0</accession>
<feature type="region of interest" description="Disordered" evidence="8">
    <location>
        <begin position="131"/>
        <end position="156"/>
    </location>
</feature>
<evidence type="ECO:0000256" key="1">
    <source>
        <dbReference type="ARBA" id="ARBA00001968"/>
    </source>
</evidence>
<feature type="compositionally biased region" description="Acidic residues" evidence="8">
    <location>
        <begin position="131"/>
        <end position="142"/>
    </location>
</feature>
<evidence type="ECO:0000256" key="4">
    <source>
        <dbReference type="ARBA" id="ARBA00022722"/>
    </source>
</evidence>
<dbReference type="PANTHER" id="PTHR22930">
    <property type="match status" value="1"/>
</dbReference>
<protein>
    <recommendedName>
        <fullName evidence="9">DDE Tnp4 domain-containing protein</fullName>
    </recommendedName>
</protein>
<evidence type="ECO:0000256" key="2">
    <source>
        <dbReference type="ARBA" id="ARBA00004123"/>
    </source>
</evidence>